<dbReference type="RefSeq" id="WP_038681888.1">
    <property type="nucleotide sequence ID" value="NZ_CP007514.1"/>
</dbReference>
<sequence>MDLKGMSQEDKEKYLGRAEYPADRDAVLKTAESSDAPPELLEGIRSLPENDRFSGPQDVFAAITGLPRVRTPK</sequence>
<evidence type="ECO:0000313" key="3">
    <source>
        <dbReference type="Proteomes" id="UP000025229"/>
    </source>
</evidence>
<dbReference type="InterPro" id="IPR021527">
    <property type="entry name" value="DUF2795"/>
</dbReference>
<protein>
    <submittedName>
        <fullName evidence="2">DUF2795 domain-containing protein</fullName>
    </submittedName>
</protein>
<reference evidence="2" key="2">
    <citation type="submission" date="2023-11" db="EMBL/GenBank/DDBJ databases">
        <title>MicrobeMod: A computational toolkit for identifying prokaryotic methylation and restriction-modification with nanopore sequencing.</title>
        <authorList>
            <person name="Crits-Christoph A."/>
            <person name="Kang S.C."/>
            <person name="Lee H."/>
            <person name="Ostrov N."/>
        </authorList>
    </citation>
    <scope>NUCLEOTIDE SEQUENCE</scope>
    <source>
        <strain evidence="2">ATCC 51242</strain>
    </source>
</reference>
<reference evidence="1 3" key="1">
    <citation type="submission" date="2014-03" db="EMBL/GenBank/DDBJ databases">
        <title>Complete genome sequence of the Radio-Resistant Rubrobacter radiotolerans RSPS-4.</title>
        <authorList>
            <person name="Egas C.C."/>
            <person name="Barroso C.C."/>
            <person name="Froufe H.J.C."/>
            <person name="Pacheco J.J."/>
            <person name="Albuquerque L.L."/>
            <person name="da Costa M.M.S."/>
        </authorList>
    </citation>
    <scope>NUCLEOTIDE SEQUENCE [LARGE SCALE GENOMIC DNA]</scope>
    <source>
        <strain evidence="1 3">RSPS-4</strain>
    </source>
</reference>
<evidence type="ECO:0000313" key="1">
    <source>
        <dbReference type="EMBL" id="AHY46918.1"/>
    </source>
</evidence>
<dbReference type="HOGENOM" id="CLU_2702542_0_0_11"/>
<dbReference type="EMBL" id="CP007514">
    <property type="protein sequence ID" value="AHY46918.1"/>
    <property type="molecule type" value="Genomic_DNA"/>
</dbReference>
<gene>
    <name evidence="1" type="ORF">RradSPS_1635</name>
    <name evidence="2" type="ORF">SIL72_09830</name>
</gene>
<proteinExistence type="predicted"/>
<evidence type="ECO:0000313" key="2">
    <source>
        <dbReference type="EMBL" id="MDX5894323.1"/>
    </source>
</evidence>
<dbReference type="KEGG" id="rrd:RradSPS_1635"/>
<dbReference type="AlphaFoldDB" id="A0A023X3I6"/>
<dbReference type="EMBL" id="JAWXXX010000001">
    <property type="protein sequence ID" value="MDX5894323.1"/>
    <property type="molecule type" value="Genomic_DNA"/>
</dbReference>
<dbReference type="Proteomes" id="UP001281130">
    <property type="component" value="Unassembled WGS sequence"/>
</dbReference>
<name>A0A023X3I6_RUBRA</name>
<keyword evidence="3" id="KW-1185">Reference proteome</keyword>
<organism evidence="1 3">
    <name type="scientific">Rubrobacter radiotolerans</name>
    <name type="common">Arthrobacter radiotolerans</name>
    <dbReference type="NCBI Taxonomy" id="42256"/>
    <lineage>
        <taxon>Bacteria</taxon>
        <taxon>Bacillati</taxon>
        <taxon>Actinomycetota</taxon>
        <taxon>Rubrobacteria</taxon>
        <taxon>Rubrobacterales</taxon>
        <taxon>Rubrobacteraceae</taxon>
        <taxon>Rubrobacter</taxon>
    </lineage>
</organism>
<dbReference type="OrthoDB" id="6161020at2"/>
<accession>A0A023X3I6</accession>
<dbReference type="Proteomes" id="UP000025229">
    <property type="component" value="Chromosome"/>
</dbReference>
<dbReference type="Pfam" id="PF11387">
    <property type="entry name" value="DUF2795"/>
    <property type="match status" value="1"/>
</dbReference>